<dbReference type="Proteomes" id="UP000189670">
    <property type="component" value="Unassembled WGS sequence"/>
</dbReference>
<protein>
    <submittedName>
        <fullName evidence="1">Uncharacterized protein</fullName>
    </submittedName>
</protein>
<gene>
    <name evidence="1" type="ORF">OMM_11748</name>
</gene>
<dbReference type="EMBL" id="ATBP01001451">
    <property type="protein sequence ID" value="ETR67301.1"/>
    <property type="molecule type" value="Genomic_DNA"/>
</dbReference>
<organism evidence="1 2">
    <name type="scientific">Candidatus Magnetoglobus multicellularis str. Araruama</name>
    <dbReference type="NCBI Taxonomy" id="890399"/>
    <lineage>
        <taxon>Bacteria</taxon>
        <taxon>Pseudomonadati</taxon>
        <taxon>Thermodesulfobacteriota</taxon>
        <taxon>Desulfobacteria</taxon>
        <taxon>Desulfobacterales</taxon>
        <taxon>Desulfobacteraceae</taxon>
        <taxon>Candidatus Magnetoglobus</taxon>
    </lineage>
</organism>
<comment type="caution">
    <text evidence="1">The sequence shown here is derived from an EMBL/GenBank/DDBJ whole genome shotgun (WGS) entry which is preliminary data.</text>
</comment>
<evidence type="ECO:0000313" key="1">
    <source>
        <dbReference type="EMBL" id="ETR67301.1"/>
    </source>
</evidence>
<name>A0A1V1NXM0_9BACT</name>
<accession>A0A1V1NXM0</accession>
<reference evidence="2" key="1">
    <citation type="submission" date="2012-11" db="EMBL/GenBank/DDBJ databases">
        <authorList>
            <person name="Lucero-Rivera Y.E."/>
            <person name="Tovar-Ramirez D."/>
        </authorList>
    </citation>
    <scope>NUCLEOTIDE SEQUENCE [LARGE SCALE GENOMIC DNA]</scope>
    <source>
        <strain evidence="2">Araruama</strain>
    </source>
</reference>
<evidence type="ECO:0000313" key="2">
    <source>
        <dbReference type="Proteomes" id="UP000189670"/>
    </source>
</evidence>
<dbReference type="AlphaFoldDB" id="A0A1V1NXM0"/>
<sequence>MLYEHIVIKTNDISPFSFILQEGFGITIQSGSTLKQLLCDQCNIPSDYIDRRIKTAFLNQKPVDNFDTVIVNDQDSLGLSGAMPGLVGATFRKNAYYQYSGAIFLILIQAYQIKQILKMVCLQ</sequence>
<proteinExistence type="predicted"/>